<keyword evidence="1" id="KW-0732">Signal</keyword>
<reference evidence="4" key="1">
    <citation type="submission" date="2016-01" db="EMBL/GenBank/DDBJ databases">
        <authorList>
            <person name="Regsiter A."/>
            <person name="william w."/>
        </authorList>
    </citation>
    <scope>NUCLEOTIDE SEQUENCE [LARGE SCALE GENOMIC DNA]</scope>
    <source>
        <strain evidence="4">CFBP 6623</strain>
    </source>
</reference>
<protein>
    <submittedName>
        <fullName evidence="3">Fimbrial chaperone</fullName>
    </submittedName>
</protein>
<sequence length="239" mass="25134">MRLFTLAAAFIAGLSVSPSHAASLRVSPVILDLRAPAAASSLRIWNDARTPINVQVRIFRWTQQNGSDVYTAAEDVVASPPMTQLKPGAENLIRIVRLSKTPIRAEESYRVIVDELPSGGRPQSGTVNLVVRHSIPVFFSPASTGDAEPVWSITRQGKGYRVSVSNNGQKRIRIANLKVLGGNGQAIAQQQGLVGYVLGKSGASFLVPATGGKKAGGTLKISAESEGGPVNATARVNGG</sequence>
<proteinExistence type="predicted"/>
<evidence type="ECO:0000256" key="1">
    <source>
        <dbReference type="SAM" id="SignalP"/>
    </source>
</evidence>
<dbReference type="GO" id="GO:0030288">
    <property type="term" value="C:outer membrane-bounded periplasmic space"/>
    <property type="evidence" value="ECO:0007669"/>
    <property type="project" value="InterPro"/>
</dbReference>
<evidence type="ECO:0000313" key="3">
    <source>
        <dbReference type="EMBL" id="CUX51772.1"/>
    </source>
</evidence>
<dbReference type="InterPro" id="IPR013783">
    <property type="entry name" value="Ig-like_fold"/>
</dbReference>
<gene>
    <name evidence="3" type="ORF">AGR3A_Lc130384</name>
</gene>
<dbReference type="GO" id="GO:0071555">
    <property type="term" value="P:cell wall organization"/>
    <property type="evidence" value="ECO:0007669"/>
    <property type="project" value="InterPro"/>
</dbReference>
<feature type="chain" id="PRO_5010561200" evidence="1">
    <location>
        <begin position="22"/>
        <end position="239"/>
    </location>
</feature>
<feature type="domain" description="Pili assembly chaperone N-terminal" evidence="2">
    <location>
        <begin position="25"/>
        <end position="143"/>
    </location>
</feature>
<dbReference type="PANTHER" id="PTHR30251:SF4">
    <property type="entry name" value="SLR1668 PROTEIN"/>
    <property type="match status" value="1"/>
</dbReference>
<evidence type="ECO:0000259" key="2">
    <source>
        <dbReference type="Pfam" id="PF00345"/>
    </source>
</evidence>
<evidence type="ECO:0000313" key="4">
    <source>
        <dbReference type="Proteomes" id="UP000191988"/>
    </source>
</evidence>
<dbReference type="Gene3D" id="2.60.40.10">
    <property type="entry name" value="Immunoglobulins"/>
    <property type="match status" value="1"/>
</dbReference>
<dbReference type="InterPro" id="IPR008962">
    <property type="entry name" value="PapD-like_sf"/>
</dbReference>
<keyword evidence="4" id="KW-1185">Reference proteome</keyword>
<name>A0A1S7RFB7_9HYPH</name>
<dbReference type="AlphaFoldDB" id="A0A1S7RFB7"/>
<dbReference type="Proteomes" id="UP000191988">
    <property type="component" value="Unassembled WGS sequence"/>
</dbReference>
<feature type="signal peptide" evidence="1">
    <location>
        <begin position="1"/>
        <end position="21"/>
    </location>
</feature>
<dbReference type="InterPro" id="IPR050643">
    <property type="entry name" value="Periplasmic_pilus_chap"/>
</dbReference>
<dbReference type="SUPFAM" id="SSF49354">
    <property type="entry name" value="PapD-like"/>
    <property type="match status" value="1"/>
</dbReference>
<dbReference type="Pfam" id="PF00345">
    <property type="entry name" value="PapD_N"/>
    <property type="match status" value="1"/>
</dbReference>
<dbReference type="STRING" id="1183432.AGR3A_Lc130384"/>
<organism evidence="3 4">
    <name type="scientific">Agrobacterium tomkonis CFBP 6623</name>
    <dbReference type="NCBI Taxonomy" id="1183432"/>
    <lineage>
        <taxon>Bacteria</taxon>
        <taxon>Pseudomonadati</taxon>
        <taxon>Pseudomonadota</taxon>
        <taxon>Alphaproteobacteria</taxon>
        <taxon>Hyphomicrobiales</taxon>
        <taxon>Rhizobiaceae</taxon>
        <taxon>Rhizobium/Agrobacterium group</taxon>
        <taxon>Agrobacterium</taxon>
        <taxon>Agrobacterium tumefaciens complex</taxon>
    </lineage>
</organism>
<dbReference type="InterPro" id="IPR016147">
    <property type="entry name" value="Pili_assmbl_chaperone_N"/>
</dbReference>
<dbReference type="RefSeq" id="WP_046801964.1">
    <property type="nucleotide sequence ID" value="NZ_LT009724.1"/>
</dbReference>
<dbReference type="PANTHER" id="PTHR30251">
    <property type="entry name" value="PILUS ASSEMBLY CHAPERONE"/>
    <property type="match status" value="1"/>
</dbReference>
<dbReference type="EMBL" id="FBWK01000049">
    <property type="protein sequence ID" value="CUX51772.1"/>
    <property type="molecule type" value="Genomic_DNA"/>
</dbReference>
<accession>A0A1S7RFB7</accession>